<dbReference type="EMBL" id="BLLF01006746">
    <property type="protein sequence ID" value="GFH32517.1"/>
    <property type="molecule type" value="Genomic_DNA"/>
</dbReference>
<dbReference type="AlphaFoldDB" id="A0A6A0AKY6"/>
<name>A0A6A0AKY6_HAELA</name>
<keyword evidence="2" id="KW-1185">Reference proteome</keyword>
<feature type="non-terminal residue" evidence="1">
    <location>
        <position position="1"/>
    </location>
</feature>
<reference evidence="1 2" key="1">
    <citation type="submission" date="2020-02" db="EMBL/GenBank/DDBJ databases">
        <title>Draft genome sequence of Haematococcus lacustris strain NIES-144.</title>
        <authorList>
            <person name="Morimoto D."/>
            <person name="Nakagawa S."/>
            <person name="Yoshida T."/>
            <person name="Sawayama S."/>
        </authorList>
    </citation>
    <scope>NUCLEOTIDE SEQUENCE [LARGE SCALE GENOMIC DNA]</scope>
    <source>
        <strain evidence="1 2">NIES-144</strain>
    </source>
</reference>
<protein>
    <submittedName>
        <fullName evidence="1">Uncharacterized protein</fullName>
    </submittedName>
</protein>
<gene>
    <name evidence="1" type="ORF">HaLaN_31751</name>
</gene>
<evidence type="ECO:0000313" key="2">
    <source>
        <dbReference type="Proteomes" id="UP000485058"/>
    </source>
</evidence>
<comment type="caution">
    <text evidence="1">The sequence shown here is derived from an EMBL/GenBank/DDBJ whole genome shotgun (WGS) entry which is preliminary data.</text>
</comment>
<accession>A0A6A0AKY6</accession>
<organism evidence="1 2">
    <name type="scientific">Haematococcus lacustris</name>
    <name type="common">Green alga</name>
    <name type="synonym">Haematococcus pluvialis</name>
    <dbReference type="NCBI Taxonomy" id="44745"/>
    <lineage>
        <taxon>Eukaryota</taxon>
        <taxon>Viridiplantae</taxon>
        <taxon>Chlorophyta</taxon>
        <taxon>core chlorophytes</taxon>
        <taxon>Chlorophyceae</taxon>
        <taxon>CS clade</taxon>
        <taxon>Chlamydomonadales</taxon>
        <taxon>Haematococcaceae</taxon>
        <taxon>Haematococcus</taxon>
    </lineage>
</organism>
<dbReference type="Proteomes" id="UP000485058">
    <property type="component" value="Unassembled WGS sequence"/>
</dbReference>
<evidence type="ECO:0000313" key="1">
    <source>
        <dbReference type="EMBL" id="GFH32517.1"/>
    </source>
</evidence>
<feature type="non-terminal residue" evidence="1">
    <location>
        <position position="19"/>
    </location>
</feature>
<sequence length="19" mass="1926">MTHAADMDKVVAAGHMLGA</sequence>
<proteinExistence type="predicted"/>